<evidence type="ECO:0000256" key="1">
    <source>
        <dbReference type="ARBA" id="ARBA00006432"/>
    </source>
</evidence>
<dbReference type="InterPro" id="IPR000873">
    <property type="entry name" value="AMP-dep_synth/lig_dom"/>
</dbReference>
<dbReference type="Pfam" id="PF00501">
    <property type="entry name" value="AMP-binding"/>
    <property type="match status" value="1"/>
</dbReference>
<dbReference type="InterPro" id="IPR020845">
    <property type="entry name" value="AMP-binding_CS"/>
</dbReference>
<feature type="domain" description="AMP-binding enzyme C-terminal" evidence="4">
    <location>
        <begin position="460"/>
        <end position="543"/>
    </location>
</feature>
<organism evidence="5 6">
    <name type="scientific">Cladophialophora immunda</name>
    <dbReference type="NCBI Taxonomy" id="569365"/>
    <lineage>
        <taxon>Eukaryota</taxon>
        <taxon>Fungi</taxon>
        <taxon>Dikarya</taxon>
        <taxon>Ascomycota</taxon>
        <taxon>Pezizomycotina</taxon>
        <taxon>Eurotiomycetes</taxon>
        <taxon>Chaetothyriomycetidae</taxon>
        <taxon>Chaetothyriales</taxon>
        <taxon>Herpotrichiellaceae</taxon>
        <taxon>Cladophialophora</taxon>
    </lineage>
</organism>
<dbReference type="PANTHER" id="PTHR24096:SF149">
    <property type="entry name" value="AMP-BINDING DOMAIN-CONTAINING PROTEIN-RELATED"/>
    <property type="match status" value="1"/>
</dbReference>
<dbReference type="PANTHER" id="PTHR24096">
    <property type="entry name" value="LONG-CHAIN-FATTY-ACID--COA LIGASE"/>
    <property type="match status" value="1"/>
</dbReference>
<keyword evidence="6" id="KW-1185">Reference proteome</keyword>
<dbReference type="GeneID" id="27348037"/>
<dbReference type="Pfam" id="PF13193">
    <property type="entry name" value="AMP-binding_C"/>
    <property type="match status" value="1"/>
</dbReference>
<dbReference type="AlphaFoldDB" id="A0A0D2AL00"/>
<gene>
    <name evidence="5" type="ORF">PV07_08843</name>
</gene>
<dbReference type="InterPro" id="IPR025110">
    <property type="entry name" value="AMP-bd_C"/>
</dbReference>
<evidence type="ECO:0000313" key="5">
    <source>
        <dbReference type="EMBL" id="KIW25682.1"/>
    </source>
</evidence>
<dbReference type="Gene3D" id="3.40.50.12780">
    <property type="entry name" value="N-terminal domain of ligase-like"/>
    <property type="match status" value="1"/>
</dbReference>
<proteinExistence type="inferred from homology"/>
<comment type="similarity">
    <text evidence="1">Belongs to the ATP-dependent AMP-binding enzyme family.</text>
</comment>
<dbReference type="GO" id="GO:0019748">
    <property type="term" value="P:secondary metabolic process"/>
    <property type="evidence" value="ECO:0007669"/>
    <property type="project" value="TreeGrafter"/>
</dbReference>
<evidence type="ECO:0000313" key="6">
    <source>
        <dbReference type="Proteomes" id="UP000054466"/>
    </source>
</evidence>
<protein>
    <recommendedName>
        <fullName evidence="7">AMP-dependent synthetase/ligase domain-containing protein</fullName>
    </recommendedName>
</protein>
<dbReference type="STRING" id="569365.A0A0D2AL00"/>
<dbReference type="InterPro" id="IPR042099">
    <property type="entry name" value="ANL_N_sf"/>
</dbReference>
<reference evidence="5 6" key="1">
    <citation type="submission" date="2015-01" db="EMBL/GenBank/DDBJ databases">
        <title>The Genome Sequence of Cladophialophora immunda CBS83496.</title>
        <authorList>
            <consortium name="The Broad Institute Genomics Platform"/>
            <person name="Cuomo C."/>
            <person name="de Hoog S."/>
            <person name="Gorbushina A."/>
            <person name="Stielow B."/>
            <person name="Teixiera M."/>
            <person name="Abouelleil A."/>
            <person name="Chapman S.B."/>
            <person name="Priest M."/>
            <person name="Young S.K."/>
            <person name="Wortman J."/>
            <person name="Nusbaum C."/>
            <person name="Birren B."/>
        </authorList>
    </citation>
    <scope>NUCLEOTIDE SEQUENCE [LARGE SCALE GENOMIC DNA]</scope>
    <source>
        <strain evidence="5 6">CBS 83496</strain>
    </source>
</reference>
<dbReference type="InterPro" id="IPR045851">
    <property type="entry name" value="AMP-bd_C_sf"/>
</dbReference>
<keyword evidence="2" id="KW-0436">Ligase</keyword>
<dbReference type="PROSITE" id="PS00455">
    <property type="entry name" value="AMP_BINDING"/>
    <property type="match status" value="1"/>
</dbReference>
<dbReference type="RefSeq" id="XP_016245898.1">
    <property type="nucleotide sequence ID" value="XM_016396042.1"/>
</dbReference>
<evidence type="ECO:0000256" key="2">
    <source>
        <dbReference type="ARBA" id="ARBA00022598"/>
    </source>
</evidence>
<evidence type="ECO:0008006" key="7">
    <source>
        <dbReference type="Google" id="ProtNLM"/>
    </source>
</evidence>
<dbReference type="VEuPathDB" id="FungiDB:PV07_08843"/>
<name>A0A0D2AL00_9EURO</name>
<dbReference type="GO" id="GO:0016405">
    <property type="term" value="F:CoA-ligase activity"/>
    <property type="evidence" value="ECO:0007669"/>
    <property type="project" value="TreeGrafter"/>
</dbReference>
<dbReference type="Proteomes" id="UP000054466">
    <property type="component" value="Unassembled WGS sequence"/>
</dbReference>
<dbReference type="Gene3D" id="3.30.300.30">
    <property type="match status" value="1"/>
</dbReference>
<sequence>MASSRAEAKPKAAIYRSNCPPTNYPTNVSLSQFLVETNPEQIQDNKVTLEDNWTRKRVTYGGIREAASKGAWGLRRTLDFQRGDVAAILCPNAVDWMVFAHSALWAGGIVGAINHLASAPELVHYLQVCSPKVVAVYRDLLPVLLEALSLMKLRRDKYPKIVSLCGRAADLPLFPDDISGSAAHEAVPPLDLTNEDSRKVPAVILFSSGTTGNPKGAYLSHHGIISHLLATRIADPDVYNGEQREVFFPPLCHLYGFNVVAIASVWLGNYTLLMKTYTFEEFIQRSSEIRCTWMHVLPPVAVRLAKSPLTQSLDLQSLRTIICSGSPLGEDLVAVLRRRAPEVVITQKYGSTEATVTFLKRSVANSRGASIGKLYPDMEARVVDDDMLDVEPGKVGELLVRGSSVFMGYKDNPTATREAFHDGWVRTGDLVRCDEEGYFYITGRKKELIKYKGFQVAPTELEEILTSHPLVQEAGVTAHYDEAQATEVPNAYITLADGTRGRQDAKVLAAEIRAYVDGKVAPYKRLRGGVVFLDTMPKTNSGKILRRLLSKAKRISTSESKL</sequence>
<dbReference type="SUPFAM" id="SSF56801">
    <property type="entry name" value="Acetyl-CoA synthetase-like"/>
    <property type="match status" value="1"/>
</dbReference>
<dbReference type="EMBL" id="KN847044">
    <property type="protein sequence ID" value="KIW25682.1"/>
    <property type="molecule type" value="Genomic_DNA"/>
</dbReference>
<evidence type="ECO:0000259" key="3">
    <source>
        <dbReference type="Pfam" id="PF00501"/>
    </source>
</evidence>
<feature type="domain" description="AMP-dependent synthetase/ligase" evidence="3">
    <location>
        <begin position="54"/>
        <end position="409"/>
    </location>
</feature>
<evidence type="ECO:0000259" key="4">
    <source>
        <dbReference type="Pfam" id="PF13193"/>
    </source>
</evidence>
<dbReference type="HOGENOM" id="CLU_000022_59_2_1"/>
<accession>A0A0D2AL00</accession>
<dbReference type="OrthoDB" id="1898221at2759"/>